<evidence type="ECO:0000256" key="2">
    <source>
        <dbReference type="ARBA" id="ARBA00023125"/>
    </source>
</evidence>
<dbReference type="AlphaFoldDB" id="A0AAU8ALR9"/>
<reference evidence="5" key="1">
    <citation type="submission" date="2023-02" db="EMBL/GenBank/DDBJ databases">
        <title>Description and genomic characterization of Salipiger bruguierae sp. nov., isolated from the sediment of mangrove plant Bruguiera sexangula.</title>
        <authorList>
            <person name="Long M."/>
        </authorList>
    </citation>
    <scope>NUCLEOTIDE SEQUENCE</scope>
    <source>
        <strain evidence="5">H15</strain>
    </source>
</reference>
<evidence type="ECO:0000259" key="4">
    <source>
        <dbReference type="PROSITE" id="PS51118"/>
    </source>
</evidence>
<dbReference type="Gene3D" id="1.10.10.10">
    <property type="entry name" value="Winged helix-like DNA-binding domain superfamily/Winged helix DNA-binding domain"/>
    <property type="match status" value="1"/>
</dbReference>
<dbReference type="Pfam" id="PF01638">
    <property type="entry name" value="HxlR"/>
    <property type="match status" value="1"/>
</dbReference>
<accession>A0AAU8ALR9</accession>
<keyword evidence="3" id="KW-0804">Transcription</keyword>
<dbReference type="PANTHER" id="PTHR33204:SF29">
    <property type="entry name" value="TRANSCRIPTIONAL REGULATOR"/>
    <property type="match status" value="1"/>
</dbReference>
<dbReference type="InterPro" id="IPR002577">
    <property type="entry name" value="HTH_HxlR"/>
</dbReference>
<keyword evidence="2" id="KW-0238">DNA-binding</keyword>
<name>A0AAU8ALR9_9RHOB</name>
<gene>
    <name evidence="5" type="ORF">PVT71_19880</name>
</gene>
<evidence type="ECO:0000256" key="1">
    <source>
        <dbReference type="ARBA" id="ARBA00023015"/>
    </source>
</evidence>
<dbReference type="PROSITE" id="PS51118">
    <property type="entry name" value="HTH_HXLR"/>
    <property type="match status" value="1"/>
</dbReference>
<evidence type="ECO:0000256" key="3">
    <source>
        <dbReference type="ARBA" id="ARBA00023163"/>
    </source>
</evidence>
<dbReference type="InterPro" id="IPR036390">
    <property type="entry name" value="WH_DNA-bd_sf"/>
</dbReference>
<organism evidence="5">
    <name type="scientific">Alloyangia sp. H15</name>
    <dbReference type="NCBI Taxonomy" id="3029062"/>
    <lineage>
        <taxon>Bacteria</taxon>
        <taxon>Pseudomonadati</taxon>
        <taxon>Pseudomonadota</taxon>
        <taxon>Alphaproteobacteria</taxon>
        <taxon>Rhodobacterales</taxon>
        <taxon>Roseobacteraceae</taxon>
        <taxon>Alloyangia</taxon>
    </lineage>
</organism>
<keyword evidence="1" id="KW-0805">Transcription regulation</keyword>
<sequence>MGDEPINMHEEMRRAFTLLAGKWKLEIMWLLNQRTHRFGELRKQIPGITQHMLTSQLRELEADGLVVRTVFAEVPPRVEYEMTDKARGLGPTMQALTAWWEQYGHTLPQRPTSRGRKPSG</sequence>
<dbReference type="EMBL" id="CP123385">
    <property type="protein sequence ID" value="XCC95350.1"/>
    <property type="molecule type" value="Genomic_DNA"/>
</dbReference>
<dbReference type="InterPro" id="IPR036388">
    <property type="entry name" value="WH-like_DNA-bd_sf"/>
</dbReference>
<dbReference type="GO" id="GO:0003677">
    <property type="term" value="F:DNA binding"/>
    <property type="evidence" value="ECO:0007669"/>
    <property type="project" value="UniProtKB-KW"/>
</dbReference>
<dbReference type="SUPFAM" id="SSF46785">
    <property type="entry name" value="Winged helix' DNA-binding domain"/>
    <property type="match status" value="1"/>
</dbReference>
<dbReference type="GO" id="GO:0006355">
    <property type="term" value="P:regulation of DNA-templated transcription"/>
    <property type="evidence" value="ECO:0007669"/>
    <property type="project" value="UniProtKB-ARBA"/>
</dbReference>
<dbReference type="InterPro" id="IPR011991">
    <property type="entry name" value="ArsR-like_HTH"/>
</dbReference>
<dbReference type="CDD" id="cd00090">
    <property type="entry name" value="HTH_ARSR"/>
    <property type="match status" value="1"/>
</dbReference>
<evidence type="ECO:0000313" key="5">
    <source>
        <dbReference type="EMBL" id="XCC95350.1"/>
    </source>
</evidence>
<proteinExistence type="predicted"/>
<protein>
    <submittedName>
        <fullName evidence="5">Helix-turn-helix domain-containing protein</fullName>
    </submittedName>
</protein>
<dbReference type="PANTHER" id="PTHR33204">
    <property type="entry name" value="TRANSCRIPTIONAL REGULATOR, MARR FAMILY"/>
    <property type="match status" value="1"/>
</dbReference>
<dbReference type="RefSeq" id="WP_321208913.1">
    <property type="nucleotide sequence ID" value="NZ_CP123385.1"/>
</dbReference>
<feature type="domain" description="HTH hxlR-type" evidence="4">
    <location>
        <begin position="4"/>
        <end position="108"/>
    </location>
</feature>